<keyword evidence="1" id="KW-0472">Membrane</keyword>
<feature type="transmembrane region" description="Helical" evidence="1">
    <location>
        <begin position="20"/>
        <end position="41"/>
    </location>
</feature>
<keyword evidence="1" id="KW-0812">Transmembrane</keyword>
<feature type="transmembrane region" description="Helical" evidence="1">
    <location>
        <begin position="47"/>
        <end position="66"/>
    </location>
</feature>
<dbReference type="Proteomes" id="UP000272560">
    <property type="component" value="Unassembled WGS sequence"/>
</dbReference>
<evidence type="ECO:0000313" key="2">
    <source>
        <dbReference type="EMBL" id="RJT77736.1"/>
    </source>
</evidence>
<sequence length="74" mass="8039">MNQQLPGEDPGRRPRPRYPLSRLLLVVAIGFIASTLLQVALPGLDTIARLSILVIVAALISIAVTMRQQKGPPR</sequence>
<proteinExistence type="predicted"/>
<dbReference type="EMBL" id="QZVT01000008">
    <property type="protein sequence ID" value="RJT77736.1"/>
    <property type="molecule type" value="Genomic_DNA"/>
</dbReference>
<gene>
    <name evidence="2" type="ORF">D6T63_14385</name>
</gene>
<dbReference type="RefSeq" id="WP_120149752.1">
    <property type="nucleotide sequence ID" value="NZ_QZVT01000008.1"/>
</dbReference>
<dbReference type="AlphaFoldDB" id="A0A3A5LYP8"/>
<name>A0A3A5LYP8_9MICC</name>
<evidence type="ECO:0000256" key="1">
    <source>
        <dbReference type="SAM" id="Phobius"/>
    </source>
</evidence>
<reference evidence="2 3" key="1">
    <citation type="submission" date="2018-09" db="EMBL/GenBank/DDBJ databases">
        <title>Novel species of Arthrobacter.</title>
        <authorList>
            <person name="Liu Q."/>
            <person name="Xin Y.-H."/>
        </authorList>
    </citation>
    <scope>NUCLEOTIDE SEQUENCE [LARGE SCALE GENOMIC DNA]</scope>
    <source>
        <strain evidence="2 3">Hz2</strain>
    </source>
</reference>
<accession>A0A3A5LYP8</accession>
<organism evidence="2 3">
    <name type="scientific">Arthrobacter cheniae</name>
    <dbReference type="NCBI Taxonomy" id="1258888"/>
    <lineage>
        <taxon>Bacteria</taxon>
        <taxon>Bacillati</taxon>
        <taxon>Actinomycetota</taxon>
        <taxon>Actinomycetes</taxon>
        <taxon>Micrococcales</taxon>
        <taxon>Micrococcaceae</taxon>
        <taxon>Arthrobacter</taxon>
    </lineage>
</organism>
<keyword evidence="3" id="KW-1185">Reference proteome</keyword>
<comment type="caution">
    <text evidence="2">The sequence shown here is derived from an EMBL/GenBank/DDBJ whole genome shotgun (WGS) entry which is preliminary data.</text>
</comment>
<protein>
    <submittedName>
        <fullName evidence="2">Uncharacterized protein</fullName>
    </submittedName>
</protein>
<keyword evidence="1" id="KW-1133">Transmembrane helix</keyword>
<evidence type="ECO:0000313" key="3">
    <source>
        <dbReference type="Proteomes" id="UP000272560"/>
    </source>
</evidence>